<evidence type="ECO:0000313" key="3">
    <source>
        <dbReference type="Proteomes" id="UP000037425"/>
    </source>
</evidence>
<protein>
    <submittedName>
        <fullName evidence="2">Cupin</fullName>
    </submittedName>
</protein>
<dbReference type="AlphaFoldDB" id="A0A0L8BLX0"/>
<organism evidence="2 3">
    <name type="scientific">Ensifer adhaerens</name>
    <name type="common">Sinorhizobium morelense</name>
    <dbReference type="NCBI Taxonomy" id="106592"/>
    <lineage>
        <taxon>Bacteria</taxon>
        <taxon>Pseudomonadati</taxon>
        <taxon>Pseudomonadota</taxon>
        <taxon>Alphaproteobacteria</taxon>
        <taxon>Hyphomicrobiales</taxon>
        <taxon>Rhizobiaceae</taxon>
        <taxon>Sinorhizobium/Ensifer group</taxon>
        <taxon>Ensifer</taxon>
    </lineage>
</organism>
<name>A0A0L8BLX0_ENSAD</name>
<gene>
    <name evidence="2" type="ORF">AC244_21880</name>
</gene>
<dbReference type="Pfam" id="PF07883">
    <property type="entry name" value="Cupin_2"/>
    <property type="match status" value="1"/>
</dbReference>
<reference evidence="3" key="1">
    <citation type="submission" date="2015-07" db="EMBL/GenBank/DDBJ databases">
        <title>Whole genome sequence of an Ensifer adhaerens strain isolated from a cave pool in the Wind Cave National Park.</title>
        <authorList>
            <person name="Eng W.W.H."/>
            <person name="Gan H.M."/>
            <person name="Barton H.A."/>
            <person name="Savka M.A."/>
        </authorList>
    </citation>
    <scope>NUCLEOTIDE SEQUENCE [LARGE SCALE GENOMIC DNA]</scope>
    <source>
        <strain evidence="3">SD006</strain>
    </source>
</reference>
<dbReference type="InterPro" id="IPR011051">
    <property type="entry name" value="RmlC_Cupin_sf"/>
</dbReference>
<evidence type="ECO:0000259" key="1">
    <source>
        <dbReference type="Pfam" id="PF07883"/>
    </source>
</evidence>
<proteinExistence type="predicted"/>
<comment type="caution">
    <text evidence="2">The sequence shown here is derived from an EMBL/GenBank/DDBJ whole genome shotgun (WGS) entry which is preliminary data.</text>
</comment>
<dbReference type="SUPFAM" id="SSF51182">
    <property type="entry name" value="RmlC-like cupins"/>
    <property type="match status" value="1"/>
</dbReference>
<sequence>MAGIHLIEREQWAEKPDVWQGEFQGGAYGADVSVVFYTTDKIGGGPKLHRHPYPETFIIRTGRVLFTVGDRKIEAEAGQIVVAPANVPHKFENLGPGRLETTDLHVAGAFSTEWLEE</sequence>
<dbReference type="OrthoDB" id="122936at2"/>
<evidence type="ECO:0000313" key="2">
    <source>
        <dbReference type="EMBL" id="KOF15652.1"/>
    </source>
</evidence>
<dbReference type="PATRIC" id="fig|106592.7.peg.2231"/>
<dbReference type="Gene3D" id="2.60.120.10">
    <property type="entry name" value="Jelly Rolls"/>
    <property type="match status" value="1"/>
</dbReference>
<dbReference type="Proteomes" id="UP000037425">
    <property type="component" value="Unassembled WGS sequence"/>
</dbReference>
<dbReference type="InterPro" id="IPR014710">
    <property type="entry name" value="RmlC-like_jellyroll"/>
</dbReference>
<feature type="domain" description="Cupin type-2" evidence="1">
    <location>
        <begin position="41"/>
        <end position="101"/>
    </location>
</feature>
<dbReference type="InterPro" id="IPR013096">
    <property type="entry name" value="Cupin_2"/>
</dbReference>
<accession>A0A0L8BLX0</accession>
<dbReference type="EMBL" id="LGAP01000017">
    <property type="protein sequence ID" value="KOF15652.1"/>
    <property type="molecule type" value="Genomic_DNA"/>
</dbReference>
<dbReference type="RefSeq" id="WP_053250924.1">
    <property type="nucleotide sequence ID" value="NZ_LGAP01000017.1"/>
</dbReference>